<reference evidence="1 2" key="1">
    <citation type="submission" date="2018-10" db="EMBL/GenBank/DDBJ databases">
        <title>Genomic Encyclopedia of Type Strains, Phase IV (KMG-IV): sequencing the most valuable type-strain genomes for metagenomic binning, comparative biology and taxonomic classification.</title>
        <authorList>
            <person name="Goeker M."/>
        </authorList>
    </citation>
    <scope>NUCLEOTIDE SEQUENCE [LARGE SCALE GENOMIC DNA]</scope>
    <source>
        <strain evidence="1 2">DSM 4734</strain>
    </source>
</reference>
<dbReference type="AlphaFoldDB" id="A0A495CY80"/>
<gene>
    <name evidence="1" type="ORF">C7435_3209</name>
</gene>
<organism evidence="1 2">
    <name type="scientific">Maricaulis maris</name>
    <dbReference type="NCBI Taxonomy" id="74318"/>
    <lineage>
        <taxon>Bacteria</taxon>
        <taxon>Pseudomonadati</taxon>
        <taxon>Pseudomonadota</taxon>
        <taxon>Alphaproteobacteria</taxon>
        <taxon>Maricaulales</taxon>
        <taxon>Maricaulaceae</taxon>
        <taxon>Maricaulis</taxon>
    </lineage>
</organism>
<sequence>MALLVPIVLVAILLFLALRYRSRDGGLRACLWRLEQSLVGALENGTVAAALPADLTALQEAPEHLYRLLVEALTRDDRETRLRALAAIREYRDFRGWKA</sequence>
<name>A0A495CY80_9PROT</name>
<protein>
    <submittedName>
        <fullName evidence="1">Uncharacterized protein</fullName>
    </submittedName>
</protein>
<evidence type="ECO:0000313" key="2">
    <source>
        <dbReference type="Proteomes" id="UP000273675"/>
    </source>
</evidence>
<comment type="caution">
    <text evidence="1">The sequence shown here is derived from an EMBL/GenBank/DDBJ whole genome shotgun (WGS) entry which is preliminary data.</text>
</comment>
<dbReference type="OrthoDB" id="7632484at2"/>
<dbReference type="EMBL" id="RBIM01000008">
    <property type="protein sequence ID" value="RKQ94235.1"/>
    <property type="molecule type" value="Genomic_DNA"/>
</dbReference>
<evidence type="ECO:0000313" key="1">
    <source>
        <dbReference type="EMBL" id="RKQ94235.1"/>
    </source>
</evidence>
<proteinExistence type="predicted"/>
<accession>A0A495CY80</accession>
<dbReference type="RefSeq" id="WP_121212444.1">
    <property type="nucleotide sequence ID" value="NZ_RBIM01000008.1"/>
</dbReference>
<dbReference type="Proteomes" id="UP000273675">
    <property type="component" value="Unassembled WGS sequence"/>
</dbReference>